<feature type="signal peptide" evidence="1">
    <location>
        <begin position="1"/>
        <end position="20"/>
    </location>
</feature>
<sequence>MSRTLLALACWLTLAPSVLGQPAANGPRKLLYPAAPADVPAVLRPHVEKLLATDQKPLDPGAAKADGVYLRVLSRQYAVGADLKPAGWLGTRPIVFLTVPETAYGRDLLGVLSAIGYDPEDIIDAETGVEKVAVVFAYPDTVRAADPKADAVPDDWDRRVFPSTWDNLFALADRSTSDKERFVVRPERDTFQPTKFQFRSEKEAAFIASFPNEGKKRVRGIEYAALRDAGGADWVYRQLVERLFGASEHFTGDGRTKLTLAGKKKPRAGFPEFLAPNAELNTLPAVAVVSLGALRLSDK</sequence>
<keyword evidence="3" id="KW-1185">Reference proteome</keyword>
<evidence type="ECO:0000313" key="2">
    <source>
        <dbReference type="EMBL" id="MDY3560820.1"/>
    </source>
</evidence>
<evidence type="ECO:0000313" key="3">
    <source>
        <dbReference type="Proteomes" id="UP001272242"/>
    </source>
</evidence>
<gene>
    <name evidence="2" type="ORF">R5W23_002066</name>
</gene>
<protein>
    <submittedName>
        <fullName evidence="2">Uncharacterized protein</fullName>
    </submittedName>
</protein>
<name>A0ABU5F280_9BACT</name>
<dbReference type="EMBL" id="JAXBLV010000184">
    <property type="protein sequence ID" value="MDY3560820.1"/>
    <property type="molecule type" value="Genomic_DNA"/>
</dbReference>
<evidence type="ECO:0000256" key="1">
    <source>
        <dbReference type="SAM" id="SignalP"/>
    </source>
</evidence>
<comment type="caution">
    <text evidence="2">The sequence shown here is derived from an EMBL/GenBank/DDBJ whole genome shotgun (WGS) entry which is preliminary data.</text>
</comment>
<accession>A0ABU5F280</accession>
<dbReference type="Proteomes" id="UP001272242">
    <property type="component" value="Unassembled WGS sequence"/>
</dbReference>
<feature type="chain" id="PRO_5046236716" evidence="1">
    <location>
        <begin position="21"/>
        <end position="299"/>
    </location>
</feature>
<organism evidence="2 3">
    <name type="scientific">Gemmata algarum</name>
    <dbReference type="NCBI Taxonomy" id="2975278"/>
    <lineage>
        <taxon>Bacteria</taxon>
        <taxon>Pseudomonadati</taxon>
        <taxon>Planctomycetota</taxon>
        <taxon>Planctomycetia</taxon>
        <taxon>Gemmatales</taxon>
        <taxon>Gemmataceae</taxon>
        <taxon>Gemmata</taxon>
    </lineage>
</organism>
<reference evidence="3" key="1">
    <citation type="journal article" date="2023" name="Mar. Drugs">
        <title>Gemmata algarum, a Novel Planctomycete Isolated from an Algal Mat, Displays Antimicrobial Activity.</title>
        <authorList>
            <person name="Kumar G."/>
            <person name="Kallscheuer N."/>
            <person name="Kashif M."/>
            <person name="Ahamad S."/>
            <person name="Jagadeeshwari U."/>
            <person name="Pannikurungottu S."/>
            <person name="Haufschild T."/>
            <person name="Kabuu M."/>
            <person name="Sasikala C."/>
            <person name="Jogler C."/>
            <person name="Ramana C."/>
        </authorList>
    </citation>
    <scope>NUCLEOTIDE SEQUENCE [LARGE SCALE GENOMIC DNA]</scope>
    <source>
        <strain evidence="3">JC673</strain>
    </source>
</reference>
<proteinExistence type="predicted"/>
<dbReference type="RefSeq" id="WP_320687341.1">
    <property type="nucleotide sequence ID" value="NZ_JAXBLV010000184.1"/>
</dbReference>
<keyword evidence="1" id="KW-0732">Signal</keyword>